<accession>A0A3P1CKX8</accession>
<dbReference type="AlphaFoldDB" id="A0A3P1CKX8"/>
<dbReference type="InterPro" id="IPR024311">
    <property type="entry name" value="Lipocalin-like"/>
</dbReference>
<dbReference type="Proteomes" id="UP000274271">
    <property type="component" value="Unassembled WGS sequence"/>
</dbReference>
<dbReference type="OrthoDB" id="949109at2"/>
<evidence type="ECO:0000256" key="1">
    <source>
        <dbReference type="SAM" id="Phobius"/>
    </source>
</evidence>
<gene>
    <name evidence="3" type="ORF">EHT87_17180</name>
</gene>
<sequence>MKKTTVLLNRVNFRYGWTLMMLLALPLWFASCSKDKDSNGEPDVKPSAVSGSWKISGMKVNPGIDFGDGKKVTDLLAFFNENGAEDAVACLTDTKVTFNSNGTITGTPSPSCKSDDLDDFNPAEDKSKWSVNGNKLTITDSDGAQVYDLETSGNTMKWSATQKDDLDGDGKIDTYTMTIEFKKA</sequence>
<evidence type="ECO:0000259" key="2">
    <source>
        <dbReference type="Pfam" id="PF13648"/>
    </source>
</evidence>
<evidence type="ECO:0000313" key="3">
    <source>
        <dbReference type="EMBL" id="RRB13983.1"/>
    </source>
</evidence>
<proteinExistence type="predicted"/>
<keyword evidence="4" id="KW-1185">Reference proteome</keyword>
<comment type="caution">
    <text evidence="3">The sequence shown here is derived from an EMBL/GenBank/DDBJ whole genome shotgun (WGS) entry which is preliminary data.</text>
</comment>
<organism evidence="3 4">
    <name type="scientific">Larkinella knui</name>
    <dbReference type="NCBI Taxonomy" id="2025310"/>
    <lineage>
        <taxon>Bacteria</taxon>
        <taxon>Pseudomonadati</taxon>
        <taxon>Bacteroidota</taxon>
        <taxon>Cytophagia</taxon>
        <taxon>Cytophagales</taxon>
        <taxon>Spirosomataceae</taxon>
        <taxon>Larkinella</taxon>
    </lineage>
</organism>
<dbReference type="PROSITE" id="PS51257">
    <property type="entry name" value="PROKAR_LIPOPROTEIN"/>
    <property type="match status" value="1"/>
</dbReference>
<protein>
    <recommendedName>
        <fullName evidence="2">Lipocalin-like domain-containing protein</fullName>
    </recommendedName>
</protein>
<keyword evidence="1" id="KW-0812">Transmembrane</keyword>
<dbReference type="RefSeq" id="WP_124907879.1">
    <property type="nucleotide sequence ID" value="NZ_RQJP01000003.1"/>
</dbReference>
<name>A0A3P1CKX8_9BACT</name>
<reference evidence="3 4" key="1">
    <citation type="submission" date="2018-11" db="EMBL/GenBank/DDBJ databases">
        <authorList>
            <person name="Zhou Z."/>
            <person name="Wang G."/>
        </authorList>
    </citation>
    <scope>NUCLEOTIDE SEQUENCE [LARGE SCALE GENOMIC DNA]</scope>
    <source>
        <strain evidence="3 4">KCTC42998</strain>
    </source>
</reference>
<keyword evidence="1" id="KW-1133">Transmembrane helix</keyword>
<evidence type="ECO:0000313" key="4">
    <source>
        <dbReference type="Proteomes" id="UP000274271"/>
    </source>
</evidence>
<keyword evidence="1" id="KW-0472">Membrane</keyword>
<feature type="domain" description="Lipocalin-like" evidence="2">
    <location>
        <begin position="50"/>
        <end position="158"/>
    </location>
</feature>
<dbReference type="EMBL" id="RQJP01000003">
    <property type="protein sequence ID" value="RRB13983.1"/>
    <property type="molecule type" value="Genomic_DNA"/>
</dbReference>
<feature type="transmembrane region" description="Helical" evidence="1">
    <location>
        <begin position="12"/>
        <end position="29"/>
    </location>
</feature>
<dbReference type="Pfam" id="PF13648">
    <property type="entry name" value="Lipocalin_4"/>
    <property type="match status" value="1"/>
</dbReference>